<dbReference type="OrthoDB" id="407198at2759"/>
<evidence type="ECO:0000256" key="1">
    <source>
        <dbReference type="ARBA" id="ARBA00001946"/>
    </source>
</evidence>
<dbReference type="SUPFAM" id="SSF55658">
    <property type="entry name" value="L9 N-domain-like"/>
    <property type="match status" value="1"/>
</dbReference>
<evidence type="ECO:0000256" key="4">
    <source>
        <dbReference type="ARBA" id="ARBA00022722"/>
    </source>
</evidence>
<keyword evidence="6" id="KW-0255">Endonuclease</keyword>
<comment type="similarity">
    <text evidence="2">Belongs to the RNase H family.</text>
</comment>
<evidence type="ECO:0000313" key="10">
    <source>
        <dbReference type="EMBL" id="CAD7655346.1"/>
    </source>
</evidence>
<dbReference type="Proteomes" id="UP000728032">
    <property type="component" value="Unassembled WGS sequence"/>
</dbReference>
<keyword evidence="11" id="KW-1185">Reference proteome</keyword>
<sequence length="206" mass="22888">MPFYAVKEGRVPGVYSTWSECKRQTDGYIGSEFKSFNKVEDALAYMKGKSSSRSNYGTYHETYYETNYETSHASAYGLGHGLAPPVTYGSTQRSHYRAHCRAGYAEASGVGSGGSRSVRSIGSPPKSAISTMRDIPKTAIEWLPKRVTTTQYQTNDGMNVVVKEEFKALQKASKGKVVILLRVSISLSQQLIAISFRPKQFHFEEL</sequence>
<name>A0A7R9M8N7_9ACAR</name>
<comment type="cofactor">
    <cofactor evidence="1">
        <name>Mg(2+)</name>
        <dbReference type="ChEBI" id="CHEBI:18420"/>
    </cofactor>
</comment>
<evidence type="ECO:0000256" key="3">
    <source>
        <dbReference type="ARBA" id="ARBA00012180"/>
    </source>
</evidence>
<evidence type="ECO:0000256" key="8">
    <source>
        <dbReference type="ARBA" id="ARBA00022842"/>
    </source>
</evidence>
<reference evidence="10" key="1">
    <citation type="submission" date="2020-11" db="EMBL/GenBank/DDBJ databases">
        <authorList>
            <person name="Tran Van P."/>
        </authorList>
    </citation>
    <scope>NUCLEOTIDE SEQUENCE</scope>
</reference>
<accession>A0A7R9M8N7</accession>
<dbReference type="FunFam" id="3.40.970.10:FF:000001">
    <property type="entry name" value="Ribonuclease H1"/>
    <property type="match status" value="1"/>
</dbReference>
<evidence type="ECO:0000256" key="7">
    <source>
        <dbReference type="ARBA" id="ARBA00022801"/>
    </source>
</evidence>
<evidence type="ECO:0000256" key="6">
    <source>
        <dbReference type="ARBA" id="ARBA00022759"/>
    </source>
</evidence>
<dbReference type="EMBL" id="CAJPVJ010009343">
    <property type="protein sequence ID" value="CAG2172533.1"/>
    <property type="molecule type" value="Genomic_DNA"/>
</dbReference>
<dbReference type="InterPro" id="IPR009027">
    <property type="entry name" value="Ribosomal_bL9/RNase_H1_N"/>
</dbReference>
<feature type="domain" description="Ribonuclease H1 N-terminal" evidence="9">
    <location>
        <begin position="2"/>
        <end position="45"/>
    </location>
</feature>
<keyword evidence="4" id="KW-0540">Nuclease</keyword>
<dbReference type="Pfam" id="PF01693">
    <property type="entry name" value="Cauli_VI"/>
    <property type="match status" value="1"/>
</dbReference>
<dbReference type="GO" id="GO:0004523">
    <property type="term" value="F:RNA-DNA hybrid ribonuclease activity"/>
    <property type="evidence" value="ECO:0007669"/>
    <property type="project" value="UniProtKB-EC"/>
</dbReference>
<dbReference type="EMBL" id="OC924168">
    <property type="protein sequence ID" value="CAD7655346.1"/>
    <property type="molecule type" value="Genomic_DNA"/>
</dbReference>
<evidence type="ECO:0000313" key="11">
    <source>
        <dbReference type="Proteomes" id="UP000728032"/>
    </source>
</evidence>
<protein>
    <recommendedName>
        <fullName evidence="3">ribonuclease H</fullName>
        <ecNumber evidence="3">3.1.26.4</ecNumber>
    </recommendedName>
</protein>
<dbReference type="InterPro" id="IPR037056">
    <property type="entry name" value="RNase_H1_N_sf"/>
</dbReference>
<dbReference type="Gene3D" id="3.40.970.10">
    <property type="entry name" value="Ribonuclease H1, N-terminal domain"/>
    <property type="match status" value="1"/>
</dbReference>
<evidence type="ECO:0000256" key="5">
    <source>
        <dbReference type="ARBA" id="ARBA00022723"/>
    </source>
</evidence>
<dbReference type="AlphaFoldDB" id="A0A7R9M8N7"/>
<dbReference type="GO" id="GO:0046872">
    <property type="term" value="F:metal ion binding"/>
    <property type="evidence" value="ECO:0007669"/>
    <property type="project" value="UniProtKB-KW"/>
</dbReference>
<gene>
    <name evidence="10" type="ORF">ONB1V03_LOCUS11989</name>
</gene>
<organism evidence="10">
    <name type="scientific">Oppiella nova</name>
    <dbReference type="NCBI Taxonomy" id="334625"/>
    <lineage>
        <taxon>Eukaryota</taxon>
        <taxon>Metazoa</taxon>
        <taxon>Ecdysozoa</taxon>
        <taxon>Arthropoda</taxon>
        <taxon>Chelicerata</taxon>
        <taxon>Arachnida</taxon>
        <taxon>Acari</taxon>
        <taxon>Acariformes</taxon>
        <taxon>Sarcoptiformes</taxon>
        <taxon>Oribatida</taxon>
        <taxon>Brachypylina</taxon>
        <taxon>Oppioidea</taxon>
        <taxon>Oppiidae</taxon>
        <taxon>Oppiella</taxon>
    </lineage>
</organism>
<proteinExistence type="inferred from homology"/>
<dbReference type="InterPro" id="IPR011320">
    <property type="entry name" value="RNase_H1_N"/>
</dbReference>
<evidence type="ECO:0000256" key="2">
    <source>
        <dbReference type="ARBA" id="ARBA00005300"/>
    </source>
</evidence>
<keyword evidence="5" id="KW-0479">Metal-binding</keyword>
<keyword evidence="8" id="KW-0460">Magnesium</keyword>
<evidence type="ECO:0000259" key="9">
    <source>
        <dbReference type="Pfam" id="PF01693"/>
    </source>
</evidence>
<dbReference type="EC" id="3.1.26.4" evidence="3"/>
<keyword evidence="7" id="KW-0378">Hydrolase</keyword>